<feature type="region of interest" description="Disordered" evidence="5">
    <location>
        <begin position="446"/>
        <end position="470"/>
    </location>
</feature>
<feature type="domain" description="Zn(2)-C6 fungal-type" evidence="7">
    <location>
        <begin position="10"/>
        <end position="39"/>
    </location>
</feature>
<dbReference type="PANTHER" id="PTHR38111">
    <property type="entry name" value="ZN(2)-C6 FUNGAL-TYPE DOMAIN-CONTAINING PROTEIN-RELATED"/>
    <property type="match status" value="1"/>
</dbReference>
<evidence type="ECO:0000256" key="1">
    <source>
        <dbReference type="ARBA" id="ARBA00023015"/>
    </source>
</evidence>
<feature type="compositionally biased region" description="Low complexity" evidence="5">
    <location>
        <begin position="68"/>
        <end position="79"/>
    </location>
</feature>
<feature type="compositionally biased region" description="Polar residues" evidence="5">
    <location>
        <begin position="58"/>
        <end position="67"/>
    </location>
</feature>
<keyword evidence="6" id="KW-1133">Transmembrane helix</keyword>
<dbReference type="STRING" id="264951.A0A443HRI8"/>
<evidence type="ECO:0000256" key="4">
    <source>
        <dbReference type="ARBA" id="ARBA00023242"/>
    </source>
</evidence>
<dbReference type="Gene3D" id="4.10.240.10">
    <property type="entry name" value="Zn(2)-C6 fungal-type DNA-binding domain"/>
    <property type="match status" value="1"/>
</dbReference>
<dbReference type="InterPro" id="IPR021858">
    <property type="entry name" value="Fun_TF"/>
</dbReference>
<dbReference type="CDD" id="cd00067">
    <property type="entry name" value="GAL4"/>
    <property type="match status" value="1"/>
</dbReference>
<dbReference type="VEuPathDB" id="FungiDB:C8Q69DRAFT_292067"/>
<protein>
    <recommendedName>
        <fullName evidence="7">Zn(2)-C6 fungal-type domain-containing protein</fullName>
    </recommendedName>
</protein>
<dbReference type="AlphaFoldDB" id="A0A443HRI8"/>
<evidence type="ECO:0000313" key="9">
    <source>
        <dbReference type="Proteomes" id="UP000283841"/>
    </source>
</evidence>
<evidence type="ECO:0000313" key="8">
    <source>
        <dbReference type="EMBL" id="RWQ94433.1"/>
    </source>
</evidence>
<gene>
    <name evidence="8" type="ORF">C8Q69DRAFT_292067</name>
</gene>
<name>A0A443HRI8_BYSSP</name>
<dbReference type="PROSITE" id="PS50048">
    <property type="entry name" value="ZN2_CY6_FUNGAL_2"/>
    <property type="match status" value="1"/>
</dbReference>
<evidence type="ECO:0000256" key="6">
    <source>
        <dbReference type="SAM" id="Phobius"/>
    </source>
</evidence>
<proteinExistence type="predicted"/>
<evidence type="ECO:0000259" key="7">
    <source>
        <dbReference type="PROSITE" id="PS50048"/>
    </source>
</evidence>
<dbReference type="PROSITE" id="PS00463">
    <property type="entry name" value="ZN2_CY6_FUNGAL_1"/>
    <property type="match status" value="1"/>
</dbReference>
<accession>A0A443HRI8</accession>
<keyword evidence="9" id="KW-1185">Reference proteome</keyword>
<dbReference type="InterPro" id="IPR053178">
    <property type="entry name" value="Osmoadaptation_assoc"/>
</dbReference>
<keyword evidence="1" id="KW-0805">Transcription regulation</keyword>
<keyword evidence="3" id="KW-0804">Transcription</keyword>
<keyword evidence="4" id="KW-0539">Nucleus</keyword>
<evidence type="ECO:0000256" key="5">
    <source>
        <dbReference type="SAM" id="MobiDB-lite"/>
    </source>
</evidence>
<evidence type="ECO:0000256" key="3">
    <source>
        <dbReference type="ARBA" id="ARBA00023163"/>
    </source>
</evidence>
<comment type="caution">
    <text evidence="8">The sequence shown here is derived from an EMBL/GenBank/DDBJ whole genome shotgun (WGS) entry which is preliminary data.</text>
</comment>
<dbReference type="Pfam" id="PF11951">
    <property type="entry name" value="Fungal_trans_2"/>
    <property type="match status" value="1"/>
</dbReference>
<sequence>MVGVAGKSKACNTCRKRKVACDLQRPQCSQCIKSNRVCTGYQRKRIFIFHQGTQETHYETSINGPGASTTPVSRSTTSPYQESNITFFSTHTRGRRSSPRTRNQISTLESNRSLLHVTYRKQLFNAYLRSHIPPSQLQSLGTPWLALIPELASPTEALETSTLALATSKLGRLNNDPILTRESLRLYTSALRQLQKALWDPGLMYRDETLAACMALAMYEMMECPSGDKSGYMSHCNGLGTLVRLRGPEAHIGGLGHHVFLAFRVHATLQDMHHHSPSYISSSTWTSIPWINIPKTEFDQFFDLFVRGPATFQAVDRLDGAEPLEKLRIALSIVHSCWELDADLATFYEQFEKSSLGPLYWPEFAKPRIYRKGQRDTDNDYADDDDDDDDAWNNISLFPISLHFPNLGTARTIILYWATLTMLWSGLYQLYGLIYALKETIIDPNSNNEHEREDHNTNTPPTSAANSNTNDTDTNNLTFLITHLPPLDHRRDFASMARNVCQSVEYCMQEEMLGLGPIILPAPLGIVIDTMKGYESFAREVRWARKVMRRISEGGLRILE</sequence>
<organism evidence="8 9">
    <name type="scientific">Byssochlamys spectabilis</name>
    <name type="common">Paecilomyces variotii</name>
    <dbReference type="NCBI Taxonomy" id="264951"/>
    <lineage>
        <taxon>Eukaryota</taxon>
        <taxon>Fungi</taxon>
        <taxon>Dikarya</taxon>
        <taxon>Ascomycota</taxon>
        <taxon>Pezizomycotina</taxon>
        <taxon>Eurotiomycetes</taxon>
        <taxon>Eurotiomycetidae</taxon>
        <taxon>Eurotiales</taxon>
        <taxon>Thermoascaceae</taxon>
        <taxon>Paecilomyces</taxon>
    </lineage>
</organism>
<dbReference type="SMART" id="SM00066">
    <property type="entry name" value="GAL4"/>
    <property type="match status" value="1"/>
</dbReference>
<dbReference type="EMBL" id="RCNU01000007">
    <property type="protein sequence ID" value="RWQ94433.1"/>
    <property type="molecule type" value="Genomic_DNA"/>
</dbReference>
<feature type="region of interest" description="Disordered" evidence="5">
    <location>
        <begin position="58"/>
        <end position="79"/>
    </location>
</feature>
<dbReference type="SUPFAM" id="SSF57701">
    <property type="entry name" value="Zn2/Cys6 DNA-binding domain"/>
    <property type="match status" value="1"/>
</dbReference>
<dbReference type="Proteomes" id="UP000283841">
    <property type="component" value="Unassembled WGS sequence"/>
</dbReference>
<dbReference type="PANTHER" id="PTHR38111:SF11">
    <property type="entry name" value="TRANSCRIPTION FACTOR DOMAIN-CONTAINING PROTEIN-RELATED"/>
    <property type="match status" value="1"/>
</dbReference>
<evidence type="ECO:0000256" key="2">
    <source>
        <dbReference type="ARBA" id="ARBA00023125"/>
    </source>
</evidence>
<dbReference type="RefSeq" id="XP_028484078.1">
    <property type="nucleotide sequence ID" value="XM_028627029.1"/>
</dbReference>
<dbReference type="InterPro" id="IPR001138">
    <property type="entry name" value="Zn2Cys6_DnaBD"/>
</dbReference>
<reference evidence="8 9" key="1">
    <citation type="journal article" date="2018" name="Front. Microbiol.">
        <title>Genomic and genetic insights into a cosmopolitan fungus, Paecilomyces variotii (Eurotiales).</title>
        <authorList>
            <person name="Urquhart A.S."/>
            <person name="Mondo S.J."/>
            <person name="Makela M.R."/>
            <person name="Hane J.K."/>
            <person name="Wiebenga A."/>
            <person name="He G."/>
            <person name="Mihaltcheva S."/>
            <person name="Pangilinan J."/>
            <person name="Lipzen A."/>
            <person name="Barry K."/>
            <person name="de Vries R.P."/>
            <person name="Grigoriev I.V."/>
            <person name="Idnurm A."/>
        </authorList>
    </citation>
    <scope>NUCLEOTIDE SEQUENCE [LARGE SCALE GENOMIC DNA]</scope>
    <source>
        <strain evidence="8 9">CBS 101075</strain>
    </source>
</reference>
<dbReference type="GO" id="GO:0008270">
    <property type="term" value="F:zinc ion binding"/>
    <property type="evidence" value="ECO:0007669"/>
    <property type="project" value="InterPro"/>
</dbReference>
<keyword evidence="6" id="KW-0812">Transmembrane</keyword>
<keyword evidence="6" id="KW-0472">Membrane</keyword>
<keyword evidence="2" id="KW-0238">DNA-binding</keyword>
<dbReference type="InterPro" id="IPR036864">
    <property type="entry name" value="Zn2-C6_fun-type_DNA-bd_sf"/>
</dbReference>
<dbReference type="GO" id="GO:0003677">
    <property type="term" value="F:DNA binding"/>
    <property type="evidence" value="ECO:0007669"/>
    <property type="project" value="UniProtKB-KW"/>
</dbReference>
<dbReference type="GeneID" id="39596306"/>
<dbReference type="GO" id="GO:0000981">
    <property type="term" value="F:DNA-binding transcription factor activity, RNA polymerase II-specific"/>
    <property type="evidence" value="ECO:0007669"/>
    <property type="project" value="InterPro"/>
</dbReference>
<feature type="transmembrane region" description="Helical" evidence="6">
    <location>
        <begin position="414"/>
        <end position="437"/>
    </location>
</feature>
<dbReference type="Pfam" id="PF00172">
    <property type="entry name" value="Zn_clus"/>
    <property type="match status" value="1"/>
</dbReference>